<sequence length="187" mass="21641">MLCRRWSVSRRSSSGPAGRINSGFGASIGTDPEALISEIILVILVIFDEIAGALISRIPMYYELKLAFLVYLWYPQTRGTDIVYETFVRPLVMQYEPNIEERLRYLRANAGDLIVFYLKNFTDRGYELFLRALDYVRSQASRGSRTRRFFSFRGDRGERPSFVEDDYVPGGDRRRAARQRRPGPGDY</sequence>
<feature type="region of interest" description="Disordered" evidence="2">
    <location>
        <begin position="156"/>
        <end position="187"/>
    </location>
</feature>
<evidence type="ECO:0000313" key="5">
    <source>
        <dbReference type="Proteomes" id="UP000008810"/>
    </source>
</evidence>
<dbReference type="ExpressionAtlas" id="I1IXK3">
    <property type="expression patterns" value="baseline"/>
</dbReference>
<keyword evidence="5" id="KW-1185">Reference proteome</keyword>
<dbReference type="Gramene" id="KQJ82542">
    <property type="protein sequence ID" value="KQJ82542"/>
    <property type="gene ID" value="BRADI_5g09570v3"/>
</dbReference>
<dbReference type="AlphaFoldDB" id="I1IXK3"/>
<evidence type="ECO:0000256" key="2">
    <source>
        <dbReference type="SAM" id="MobiDB-lite"/>
    </source>
</evidence>
<evidence type="ECO:0000313" key="3">
    <source>
        <dbReference type="EMBL" id="KQJ82542.1"/>
    </source>
</evidence>
<dbReference type="EnsemblPlants" id="KQJ82542">
    <property type="protein sequence ID" value="KQJ82542"/>
    <property type="gene ID" value="BRADI_5g09570v3"/>
</dbReference>
<gene>
    <name evidence="4" type="primary">LOC100841487</name>
    <name evidence="3" type="ORF">BRADI_5g09570v3</name>
</gene>
<reference evidence="4" key="3">
    <citation type="submission" date="2018-08" db="UniProtKB">
        <authorList>
            <consortium name="EnsemblPlants"/>
        </authorList>
    </citation>
    <scope>IDENTIFICATION</scope>
    <source>
        <strain evidence="4">cv. Bd21</strain>
    </source>
</reference>
<dbReference type="InterPro" id="IPR004345">
    <property type="entry name" value="TB2_DP1_HVA22"/>
</dbReference>
<dbReference type="GeneID" id="100841487"/>
<name>I1IXK3_BRADI</name>
<dbReference type="HOGENOM" id="CLU_124644_0_0_1"/>
<evidence type="ECO:0000313" key="4">
    <source>
        <dbReference type="EnsemblPlants" id="KQJ82542"/>
    </source>
</evidence>
<dbReference type="GO" id="GO:0016020">
    <property type="term" value="C:membrane"/>
    <property type="evidence" value="ECO:0007669"/>
    <property type="project" value="UniProtKB-SubCell"/>
</dbReference>
<comment type="similarity">
    <text evidence="1">Belongs to the DP1 family.</text>
</comment>
<dbReference type="OrthoDB" id="434647at2759"/>
<comment type="subcellular location">
    <subcellularLocation>
        <location evidence="1">Membrane</location>
        <topology evidence="1">Multi-pass membrane protein</topology>
    </subcellularLocation>
</comment>
<dbReference type="PANTHER" id="PTHR12300:SF55">
    <property type="entry name" value="HVA22-LIKE PROTEIN"/>
    <property type="match status" value="1"/>
</dbReference>
<dbReference type="Pfam" id="PF03134">
    <property type="entry name" value="TB2_DP1_HVA22"/>
    <property type="match status" value="1"/>
</dbReference>
<accession>I1IXK3</accession>
<dbReference type="RefSeq" id="XP_010239885.1">
    <property type="nucleotide sequence ID" value="XM_010241583.3"/>
</dbReference>
<dbReference type="PANTHER" id="PTHR12300">
    <property type="entry name" value="HVA22-LIKE PROTEINS"/>
    <property type="match status" value="1"/>
</dbReference>
<organism evidence="3">
    <name type="scientific">Brachypodium distachyon</name>
    <name type="common">Purple false brome</name>
    <name type="synonym">Trachynia distachya</name>
    <dbReference type="NCBI Taxonomy" id="15368"/>
    <lineage>
        <taxon>Eukaryota</taxon>
        <taxon>Viridiplantae</taxon>
        <taxon>Streptophyta</taxon>
        <taxon>Embryophyta</taxon>
        <taxon>Tracheophyta</taxon>
        <taxon>Spermatophyta</taxon>
        <taxon>Magnoliopsida</taxon>
        <taxon>Liliopsida</taxon>
        <taxon>Poales</taxon>
        <taxon>Poaceae</taxon>
        <taxon>BOP clade</taxon>
        <taxon>Pooideae</taxon>
        <taxon>Stipodae</taxon>
        <taxon>Brachypodieae</taxon>
        <taxon>Brachypodium</taxon>
    </lineage>
</organism>
<reference evidence="3 4" key="1">
    <citation type="journal article" date="2010" name="Nature">
        <title>Genome sequencing and analysis of the model grass Brachypodium distachyon.</title>
        <authorList>
            <consortium name="International Brachypodium Initiative"/>
        </authorList>
    </citation>
    <scope>NUCLEOTIDE SEQUENCE [LARGE SCALE GENOMIC DNA]</scope>
    <source>
        <strain evidence="3 4">Bd21</strain>
    </source>
</reference>
<protein>
    <recommendedName>
        <fullName evidence="1">HVA22-like protein</fullName>
    </recommendedName>
</protein>
<dbReference type="EMBL" id="CM000884">
    <property type="protein sequence ID" value="KQJ82542.1"/>
    <property type="molecule type" value="Genomic_DNA"/>
</dbReference>
<evidence type="ECO:0000256" key="1">
    <source>
        <dbReference type="RuleBase" id="RU362006"/>
    </source>
</evidence>
<reference evidence="3" key="2">
    <citation type="submission" date="2017-06" db="EMBL/GenBank/DDBJ databases">
        <title>WGS assembly of Brachypodium distachyon.</title>
        <authorList>
            <consortium name="The International Brachypodium Initiative"/>
            <person name="Lucas S."/>
            <person name="Harmon-Smith M."/>
            <person name="Lail K."/>
            <person name="Tice H."/>
            <person name="Grimwood J."/>
            <person name="Bruce D."/>
            <person name="Barry K."/>
            <person name="Shu S."/>
            <person name="Lindquist E."/>
            <person name="Wang M."/>
            <person name="Pitluck S."/>
            <person name="Vogel J.P."/>
            <person name="Garvin D.F."/>
            <person name="Mockler T.C."/>
            <person name="Schmutz J."/>
            <person name="Rokhsar D."/>
            <person name="Bevan M.W."/>
        </authorList>
    </citation>
    <scope>NUCLEOTIDE SEQUENCE</scope>
    <source>
        <strain evidence="3">Bd21</strain>
    </source>
</reference>
<proteinExistence type="inferred from homology"/>
<dbReference type="Proteomes" id="UP000008810">
    <property type="component" value="Chromosome 5"/>
</dbReference>